<dbReference type="Pfam" id="PF13331">
    <property type="entry name" value="DUF4093"/>
    <property type="match status" value="1"/>
</dbReference>
<dbReference type="Pfam" id="PF01751">
    <property type="entry name" value="Toprim"/>
    <property type="match status" value="1"/>
</dbReference>
<dbReference type="EMBL" id="WMEY01000012">
    <property type="protein sequence ID" value="MYL65957.1"/>
    <property type="molecule type" value="Genomic_DNA"/>
</dbReference>
<proteinExistence type="inferred from homology"/>
<organism evidence="14 15">
    <name type="scientific">Guptibacillus hwajinpoensis</name>
    <dbReference type="NCBI Taxonomy" id="208199"/>
    <lineage>
        <taxon>Bacteria</taxon>
        <taxon>Bacillati</taxon>
        <taxon>Bacillota</taxon>
        <taxon>Bacilli</taxon>
        <taxon>Bacillales</taxon>
        <taxon>Guptibacillaceae</taxon>
        <taxon>Guptibacillus</taxon>
    </lineage>
</organism>
<reference evidence="14 15" key="1">
    <citation type="submission" date="2019-11" db="EMBL/GenBank/DDBJ databases">
        <title>Genome sequences of 17 halophilic strains isolated from different environments.</title>
        <authorList>
            <person name="Furrow R.E."/>
        </authorList>
    </citation>
    <scope>NUCLEOTIDE SEQUENCE [LARGE SCALE GENOMIC DNA]</scope>
    <source>
        <strain evidence="14 15">22506_14_FS</strain>
    </source>
</reference>
<dbReference type="Proteomes" id="UP000447833">
    <property type="component" value="Unassembled WGS sequence"/>
</dbReference>
<keyword evidence="2 11" id="KW-0690">Ribosome biogenesis</keyword>
<keyword evidence="1 11" id="KW-0963">Cytoplasm</keyword>
<evidence type="ECO:0000256" key="10">
    <source>
        <dbReference type="ARBA" id="ARBA00022884"/>
    </source>
</evidence>
<evidence type="ECO:0000256" key="3">
    <source>
        <dbReference type="ARBA" id="ARBA00022552"/>
    </source>
</evidence>
<evidence type="ECO:0000256" key="11">
    <source>
        <dbReference type="HAMAP-Rule" id="MF_01469"/>
    </source>
</evidence>
<dbReference type="InterPro" id="IPR025156">
    <property type="entry name" value="RNase_M5_C"/>
</dbReference>
<dbReference type="PANTHER" id="PTHR39156:SF1">
    <property type="entry name" value="RIBONUCLEASE M5"/>
    <property type="match status" value="1"/>
</dbReference>
<evidence type="ECO:0000313" key="15">
    <source>
        <dbReference type="Proteomes" id="UP000447833"/>
    </source>
</evidence>
<keyword evidence="6 11" id="KW-0699">rRNA-binding</keyword>
<evidence type="ECO:0000256" key="12">
    <source>
        <dbReference type="NCBIfam" id="TIGR00334"/>
    </source>
</evidence>
<keyword evidence="10 11" id="KW-0694">RNA-binding</keyword>
<dbReference type="GO" id="GO:0043822">
    <property type="term" value="F:ribonuclease M5 activity"/>
    <property type="evidence" value="ECO:0007669"/>
    <property type="project" value="UniProtKB-UniRule"/>
</dbReference>
<dbReference type="PANTHER" id="PTHR39156">
    <property type="entry name" value="RIBONUCLEASE M5"/>
    <property type="match status" value="1"/>
</dbReference>
<dbReference type="GO" id="GO:0046872">
    <property type="term" value="F:metal ion binding"/>
    <property type="evidence" value="ECO:0007669"/>
    <property type="project" value="UniProtKB-KW"/>
</dbReference>
<evidence type="ECO:0000256" key="5">
    <source>
        <dbReference type="ARBA" id="ARBA00022723"/>
    </source>
</evidence>
<evidence type="ECO:0000256" key="6">
    <source>
        <dbReference type="ARBA" id="ARBA00022730"/>
    </source>
</evidence>
<evidence type="ECO:0000313" key="14">
    <source>
        <dbReference type="EMBL" id="MYL65957.1"/>
    </source>
</evidence>
<evidence type="ECO:0000256" key="1">
    <source>
        <dbReference type="ARBA" id="ARBA00022490"/>
    </source>
</evidence>
<dbReference type="SMART" id="SM00493">
    <property type="entry name" value="TOPRIM"/>
    <property type="match status" value="1"/>
</dbReference>
<evidence type="ECO:0000256" key="2">
    <source>
        <dbReference type="ARBA" id="ARBA00022517"/>
    </source>
</evidence>
<accession>A0A845F5S4</accession>
<dbReference type="SUPFAM" id="SSF110455">
    <property type="entry name" value="Toprim domain"/>
    <property type="match status" value="1"/>
</dbReference>
<dbReference type="AlphaFoldDB" id="A0A845F5S4"/>
<protein>
    <recommendedName>
        <fullName evidence="11 12">Ribonuclease M5</fullName>
        <ecNumber evidence="11 12">3.1.26.8</ecNumber>
    </recommendedName>
    <alternativeName>
        <fullName evidence="11">RNase M5</fullName>
    </alternativeName>
    <alternativeName>
        <fullName evidence="11">Ribosomal RNA terminal maturase M5</fullName>
    </alternativeName>
</protein>
<sequence>MKVKEVIIVEGKNDTLAVKRALDADTLETNGSEISEETLIRIELAWKRRGVIVFTDPDYPGTRIRQIISERLPSCKHAFLNKKRAISSNGKKVGIEHASIQDIQEAILSVREEFETPEVLIEWEDLIAAGLVVGNRAKERRKALGERLQMGYMNGKQLFKRLQMFQISKEEFRQALEEVLQEEEK</sequence>
<feature type="domain" description="Toprim" evidence="13">
    <location>
        <begin position="4"/>
        <end position="90"/>
    </location>
</feature>
<comment type="subcellular location">
    <subcellularLocation>
        <location evidence="11">Cytoplasm</location>
    </subcellularLocation>
</comment>
<dbReference type="GO" id="GO:0005737">
    <property type="term" value="C:cytoplasm"/>
    <property type="evidence" value="ECO:0007669"/>
    <property type="project" value="UniProtKB-SubCell"/>
</dbReference>
<comment type="catalytic activity">
    <reaction evidence="11">
        <text>Endonucleolytic cleavage of RNA, removing 21 and 42 nucleotides, respectively, from the 5'- and 3'-termini of a 5S-rRNA precursor.</text>
        <dbReference type="EC" id="3.1.26.8"/>
    </reaction>
</comment>
<evidence type="ECO:0000256" key="7">
    <source>
        <dbReference type="ARBA" id="ARBA00022759"/>
    </source>
</evidence>
<dbReference type="FunFam" id="3.40.1360.10:FF:000006">
    <property type="entry name" value="Ribonuclease M5"/>
    <property type="match status" value="1"/>
</dbReference>
<dbReference type="GO" id="GO:0019843">
    <property type="term" value="F:rRNA binding"/>
    <property type="evidence" value="ECO:0007669"/>
    <property type="project" value="UniProtKB-KW"/>
</dbReference>
<comment type="function">
    <text evidence="11">Required for correct processing of both the 5' and 3' ends of 5S rRNA precursor. Cleaves both sides of a double-stranded region yielding mature 5S rRNA in one step.</text>
</comment>
<dbReference type="InterPro" id="IPR034141">
    <property type="entry name" value="TOPRIM_RNase_M5-like"/>
</dbReference>
<dbReference type="RefSeq" id="WP_160921645.1">
    <property type="nucleotide sequence ID" value="NZ_WMEY01000012.1"/>
</dbReference>
<dbReference type="EC" id="3.1.26.8" evidence="11 12"/>
<keyword evidence="5" id="KW-0479">Metal-binding</keyword>
<gene>
    <name evidence="11 14" type="primary">rnmV</name>
    <name evidence="14" type="ORF">GLW07_21680</name>
</gene>
<evidence type="ECO:0000256" key="8">
    <source>
        <dbReference type="ARBA" id="ARBA00022801"/>
    </source>
</evidence>
<keyword evidence="4 11" id="KW-0540">Nuclease</keyword>
<dbReference type="InterPro" id="IPR004466">
    <property type="entry name" value="RNase_M5"/>
</dbReference>
<evidence type="ECO:0000259" key="13">
    <source>
        <dbReference type="PROSITE" id="PS50880"/>
    </source>
</evidence>
<comment type="caution">
    <text evidence="14">The sequence shown here is derived from an EMBL/GenBank/DDBJ whole genome shotgun (WGS) entry which is preliminary data.</text>
</comment>
<dbReference type="NCBIfam" id="TIGR00334">
    <property type="entry name" value="5S_RNA_mat_M5"/>
    <property type="match status" value="1"/>
</dbReference>
<evidence type="ECO:0000256" key="4">
    <source>
        <dbReference type="ARBA" id="ARBA00022722"/>
    </source>
</evidence>
<evidence type="ECO:0000256" key="9">
    <source>
        <dbReference type="ARBA" id="ARBA00022842"/>
    </source>
</evidence>
<dbReference type="HAMAP" id="MF_01469">
    <property type="entry name" value="RNase_M5"/>
    <property type="match status" value="1"/>
</dbReference>
<keyword evidence="8 11" id="KW-0378">Hydrolase</keyword>
<keyword evidence="9" id="KW-0460">Magnesium</keyword>
<dbReference type="CDD" id="cd01027">
    <property type="entry name" value="TOPRIM_RNase_M5_like"/>
    <property type="match status" value="1"/>
</dbReference>
<dbReference type="GO" id="GO:0006364">
    <property type="term" value="P:rRNA processing"/>
    <property type="evidence" value="ECO:0007669"/>
    <property type="project" value="UniProtKB-UniRule"/>
</dbReference>
<comment type="similarity">
    <text evidence="11">Belongs to the ribonuclease M5 family.</text>
</comment>
<dbReference type="PROSITE" id="PS50880">
    <property type="entry name" value="TOPRIM"/>
    <property type="match status" value="1"/>
</dbReference>
<keyword evidence="7 11" id="KW-0255">Endonuclease</keyword>
<name>A0A845F5S4_9BACL</name>
<dbReference type="InterPro" id="IPR006171">
    <property type="entry name" value="TOPRIM_dom"/>
</dbReference>
<dbReference type="Gene3D" id="3.40.1360.10">
    <property type="match status" value="1"/>
</dbReference>
<keyword evidence="3 11" id="KW-0698">rRNA processing</keyword>